<reference evidence="18 19" key="1">
    <citation type="journal article" date="2020" name="Nature">
        <title>Six reference-quality genomes reveal evolution of bat adaptations.</title>
        <authorList>
            <person name="Jebb D."/>
            <person name="Huang Z."/>
            <person name="Pippel M."/>
            <person name="Hughes G.M."/>
            <person name="Lavrichenko K."/>
            <person name="Devanna P."/>
            <person name="Winkler S."/>
            <person name="Jermiin L.S."/>
            <person name="Skirmuntt E.C."/>
            <person name="Katzourakis A."/>
            <person name="Burkitt-Gray L."/>
            <person name="Ray D.A."/>
            <person name="Sullivan K.A.M."/>
            <person name="Roscito J.G."/>
            <person name="Kirilenko B.M."/>
            <person name="Davalos L.M."/>
            <person name="Corthals A.P."/>
            <person name="Power M.L."/>
            <person name="Jones G."/>
            <person name="Ransome R.D."/>
            <person name="Dechmann D.K.N."/>
            <person name="Locatelli A.G."/>
            <person name="Puechmaille S.J."/>
            <person name="Fedrigo O."/>
            <person name="Jarvis E.D."/>
            <person name="Hiller M."/>
            <person name="Vernes S.C."/>
            <person name="Myers E.W."/>
            <person name="Teeling E.C."/>
        </authorList>
    </citation>
    <scope>NUCLEOTIDE SEQUENCE [LARGE SCALE GENOMIC DNA]</scope>
    <source>
        <strain evidence="18">MRouAeg1</strain>
        <tissue evidence="18">Muscle</tissue>
    </source>
</reference>
<keyword evidence="9" id="KW-1064">Adaptive immunity</keyword>
<feature type="domain" description="THD" evidence="17">
    <location>
        <begin position="42"/>
        <end position="170"/>
    </location>
</feature>
<dbReference type="GO" id="GO:0002250">
    <property type="term" value="P:adaptive immune response"/>
    <property type="evidence" value="ECO:0007669"/>
    <property type="project" value="UniProtKB-KW"/>
</dbReference>
<evidence type="ECO:0000256" key="2">
    <source>
        <dbReference type="ARBA" id="ARBA00008670"/>
    </source>
</evidence>
<keyword evidence="7" id="KW-0735">Signal-anchor</keyword>
<evidence type="ECO:0000256" key="12">
    <source>
        <dbReference type="ARBA" id="ARBA00023180"/>
    </source>
</evidence>
<dbReference type="GO" id="GO:0002309">
    <property type="term" value="P:T cell proliferation involved in immune response"/>
    <property type="evidence" value="ECO:0007669"/>
    <property type="project" value="InterPro"/>
</dbReference>
<evidence type="ECO:0000256" key="10">
    <source>
        <dbReference type="ARBA" id="ARBA00023136"/>
    </source>
</evidence>
<comment type="similarity">
    <text evidence="2">Belongs to the tumor necrosis factor family.</text>
</comment>
<evidence type="ECO:0000256" key="14">
    <source>
        <dbReference type="ARBA" id="ARBA00074590"/>
    </source>
</evidence>
<organism evidence="18 19">
    <name type="scientific">Rousettus aegyptiacus</name>
    <name type="common">Egyptian fruit bat</name>
    <name type="synonym">Pteropus aegyptiacus</name>
    <dbReference type="NCBI Taxonomy" id="9407"/>
    <lineage>
        <taxon>Eukaryota</taxon>
        <taxon>Metazoa</taxon>
        <taxon>Chordata</taxon>
        <taxon>Craniata</taxon>
        <taxon>Vertebrata</taxon>
        <taxon>Euteleostomi</taxon>
        <taxon>Mammalia</taxon>
        <taxon>Eutheria</taxon>
        <taxon>Laurasiatheria</taxon>
        <taxon>Chiroptera</taxon>
        <taxon>Yinpterochiroptera</taxon>
        <taxon>Pteropodoidea</taxon>
        <taxon>Pteropodidae</taxon>
        <taxon>Rousettinae</taxon>
        <taxon>Rousettus</taxon>
    </lineage>
</organism>
<dbReference type="GO" id="GO:0005164">
    <property type="term" value="F:tumor necrosis factor receptor binding"/>
    <property type="evidence" value="ECO:0007669"/>
    <property type="project" value="InterPro"/>
</dbReference>
<keyword evidence="3" id="KW-1003">Cell membrane</keyword>
<evidence type="ECO:0000256" key="4">
    <source>
        <dbReference type="ARBA" id="ARBA00022514"/>
    </source>
</evidence>
<dbReference type="Gene3D" id="2.60.120.40">
    <property type="match status" value="1"/>
</dbReference>
<comment type="caution">
    <text evidence="18">The sequence shown here is derived from an EMBL/GenBank/DDBJ whole genome shotgun (WGS) entry which is preliminary data.</text>
</comment>
<dbReference type="EMBL" id="JACASE010000017">
    <property type="protein sequence ID" value="KAF6398241.1"/>
    <property type="molecule type" value="Genomic_DNA"/>
</dbReference>
<evidence type="ECO:0000256" key="1">
    <source>
        <dbReference type="ARBA" id="ARBA00004401"/>
    </source>
</evidence>
<dbReference type="OrthoDB" id="9096520at2759"/>
<accession>A0A7J8BID3</accession>
<evidence type="ECO:0000256" key="9">
    <source>
        <dbReference type="ARBA" id="ARBA00023130"/>
    </source>
</evidence>
<dbReference type="GO" id="GO:0060255">
    <property type="term" value="P:regulation of macromolecule metabolic process"/>
    <property type="evidence" value="ECO:0007669"/>
    <property type="project" value="UniProtKB-ARBA"/>
</dbReference>
<name>A0A7J8BID3_ROUAE</name>
<evidence type="ECO:0000256" key="11">
    <source>
        <dbReference type="ARBA" id="ARBA00023157"/>
    </source>
</evidence>
<dbReference type="FunFam" id="2.60.120.40:FF:000026">
    <property type="entry name" value="Tumor necrosis factor ligand superfamily member 18"/>
    <property type="match status" value="1"/>
</dbReference>
<keyword evidence="5 16" id="KW-0812">Transmembrane</keyword>
<evidence type="ECO:0000256" key="8">
    <source>
        <dbReference type="ARBA" id="ARBA00022989"/>
    </source>
</evidence>
<protein>
    <recommendedName>
        <fullName evidence="14">Tumor necrosis factor ligand superfamily member 18</fullName>
    </recommendedName>
    <alternativeName>
        <fullName evidence="15">Glucocorticoid-induced TNF-related ligand</fullName>
    </alternativeName>
</protein>
<gene>
    <name evidence="18" type="ORF">HJG63_019650</name>
</gene>
<comment type="subcellular location">
    <subcellularLocation>
        <location evidence="1">Cell membrane</location>
        <topology evidence="1">Single-pass type II membrane protein</topology>
    </subcellularLocation>
</comment>
<keyword evidence="12" id="KW-0325">Glycoprotein</keyword>
<keyword evidence="4" id="KW-0202">Cytokine</keyword>
<dbReference type="PANTHER" id="PTHR15267">
    <property type="entry name" value="TUMOR NECROSIS FACTOR LIGAND SUPERFAMILY MEMBER 18"/>
    <property type="match status" value="1"/>
</dbReference>
<evidence type="ECO:0000313" key="19">
    <source>
        <dbReference type="Proteomes" id="UP000593571"/>
    </source>
</evidence>
<evidence type="ECO:0000256" key="16">
    <source>
        <dbReference type="SAM" id="Phobius"/>
    </source>
</evidence>
<evidence type="ECO:0000256" key="3">
    <source>
        <dbReference type="ARBA" id="ARBA00022475"/>
    </source>
</evidence>
<evidence type="ECO:0000256" key="7">
    <source>
        <dbReference type="ARBA" id="ARBA00022968"/>
    </source>
</evidence>
<dbReference type="AlphaFoldDB" id="A0A7J8BID3"/>
<evidence type="ECO:0000256" key="5">
    <source>
        <dbReference type="ARBA" id="ARBA00022692"/>
    </source>
</evidence>
<dbReference type="GO" id="GO:0005886">
    <property type="term" value="C:plasma membrane"/>
    <property type="evidence" value="ECO:0007669"/>
    <property type="project" value="UniProtKB-SubCell"/>
</dbReference>
<feature type="transmembrane region" description="Helical" evidence="16">
    <location>
        <begin position="27"/>
        <end position="49"/>
    </location>
</feature>
<evidence type="ECO:0000259" key="17">
    <source>
        <dbReference type="PROSITE" id="PS50049"/>
    </source>
</evidence>
<evidence type="ECO:0000256" key="15">
    <source>
        <dbReference type="ARBA" id="ARBA00078193"/>
    </source>
</evidence>
<dbReference type="InterPro" id="IPR008983">
    <property type="entry name" value="Tumour_necrosis_fac-like_dom"/>
</dbReference>
<evidence type="ECO:0000313" key="18">
    <source>
        <dbReference type="EMBL" id="KAF6398241.1"/>
    </source>
</evidence>
<keyword evidence="19" id="KW-1185">Reference proteome</keyword>
<dbReference type="PANTHER" id="PTHR15267:SF1">
    <property type="entry name" value="TUMOR NECROSIS FACTOR LIGAND SUPERFAMILY MEMBER 18"/>
    <property type="match status" value="1"/>
</dbReference>
<keyword evidence="11" id="KW-1015">Disulfide bond</keyword>
<sequence length="177" mass="20307">MSLRHMENLPLHHPSPPGPQRLSWKCWLLYLIIAFLAFLYFSALLFTLLSSKTVNETCVAKYGPFPLKWQMASPEPSCVKKIADWKVEILRKGLYVIYGQVAPNTTYKEPAPFEVRLRKNESIIQTLTNNAAIQNIGGIYELHAGDVIDLIFNYEHQIIENNTYWGILMLATPHFIS</sequence>
<dbReference type="GO" id="GO:0009986">
    <property type="term" value="C:cell surface"/>
    <property type="evidence" value="ECO:0007669"/>
    <property type="project" value="TreeGrafter"/>
</dbReference>
<dbReference type="PROSITE" id="PS50049">
    <property type="entry name" value="THD_2"/>
    <property type="match status" value="1"/>
</dbReference>
<dbReference type="GO" id="GO:0045785">
    <property type="term" value="P:positive regulation of cell adhesion"/>
    <property type="evidence" value="ECO:0007669"/>
    <property type="project" value="UniProtKB-ARBA"/>
</dbReference>
<dbReference type="InterPro" id="IPR006052">
    <property type="entry name" value="TNF_dom"/>
</dbReference>
<dbReference type="GO" id="GO:0080090">
    <property type="term" value="P:regulation of primary metabolic process"/>
    <property type="evidence" value="ECO:0007669"/>
    <property type="project" value="UniProtKB-ARBA"/>
</dbReference>
<dbReference type="GO" id="GO:0042129">
    <property type="term" value="P:regulation of T cell proliferation"/>
    <property type="evidence" value="ECO:0007669"/>
    <property type="project" value="TreeGrafter"/>
</dbReference>
<dbReference type="GO" id="GO:0042802">
    <property type="term" value="F:identical protein binding"/>
    <property type="evidence" value="ECO:0007669"/>
    <property type="project" value="UniProtKB-ARBA"/>
</dbReference>
<evidence type="ECO:0000256" key="13">
    <source>
        <dbReference type="ARBA" id="ARBA00059256"/>
    </source>
</evidence>
<dbReference type="SUPFAM" id="SSF49842">
    <property type="entry name" value="TNF-like"/>
    <property type="match status" value="1"/>
</dbReference>
<dbReference type="Proteomes" id="UP000593571">
    <property type="component" value="Unassembled WGS sequence"/>
</dbReference>
<proteinExistence type="inferred from homology"/>
<keyword evidence="8 16" id="KW-1133">Transmembrane helix</keyword>
<keyword evidence="6" id="KW-0391">Immunity</keyword>
<dbReference type="GO" id="GO:0005615">
    <property type="term" value="C:extracellular space"/>
    <property type="evidence" value="ECO:0007669"/>
    <property type="project" value="UniProtKB-KW"/>
</dbReference>
<dbReference type="GO" id="GO:0033209">
    <property type="term" value="P:tumor necrosis factor-mediated signaling pathway"/>
    <property type="evidence" value="ECO:0007669"/>
    <property type="project" value="InterPro"/>
</dbReference>
<keyword evidence="10 16" id="KW-0472">Membrane</keyword>
<comment type="function">
    <text evidence="13">Cytokine that binds to TNFRSF18/AITR/GITR. Regulates T-cell responses. Can function as costimulator and lower the threshold for T-cell activation and T-cell proliferation. Important for interactions between activated T-lymphocytes and endothelial cells. Mediates activation of NF-kappa-B. Triggers increased phosphorylation of STAT1 and up-regulates expression of VCAM1 and ICAM1. Promotes leukocyte adhesion to endothelial cells. Regulates migration of monocytes from the splenic reservoir to sites of inflammation.</text>
</comment>
<dbReference type="GO" id="GO:0005125">
    <property type="term" value="F:cytokine activity"/>
    <property type="evidence" value="ECO:0007669"/>
    <property type="project" value="UniProtKB-KW"/>
</dbReference>
<dbReference type="InterPro" id="IPR042380">
    <property type="entry name" value="TNFSF18"/>
</dbReference>
<dbReference type="GO" id="GO:0002687">
    <property type="term" value="P:positive regulation of leukocyte migration"/>
    <property type="evidence" value="ECO:0007669"/>
    <property type="project" value="UniProtKB-ARBA"/>
</dbReference>
<evidence type="ECO:0000256" key="6">
    <source>
        <dbReference type="ARBA" id="ARBA00022859"/>
    </source>
</evidence>